<comment type="caution">
    <text evidence="1">The sequence shown here is derived from an EMBL/GenBank/DDBJ whole genome shotgun (WGS) entry which is preliminary data.</text>
</comment>
<sequence>MPAFQAPLLPFSPSPLLPFSPSPLLPFSPSPLLPFSPSLLLSFSPSLLLSFSPSLLLSFSPSLLLSFSPSPLLPFSPSPLLPFSPSPLLPFSPSPLLPFSPSPLLPFSPSPLLPFSPSPLLLFSSSPLLLFSSSPLLLFSSSPLLLSPLLLFSSSPRALELAAQGKSICYFILCLLEIQRNIQMDQEGEALHSSLLDACKAFVRCQCREGKMGEMYQVLTHFISNSLIFFEWERFLNEIFQDTRAHQERFLVTHLEQVWTRYKRLKEILETMFDYLDANFTWRHRLPKVGELVRDHMRRRCFSSAVIAKNELFSSQGGRDETLKQVKFTMGFVT</sequence>
<dbReference type="Proteomes" id="UP000604046">
    <property type="component" value="Unassembled WGS sequence"/>
</dbReference>
<dbReference type="InterPro" id="IPR016159">
    <property type="entry name" value="Cullin_repeat-like_dom_sf"/>
</dbReference>
<dbReference type="AlphaFoldDB" id="A0A812KC46"/>
<evidence type="ECO:0000313" key="1">
    <source>
        <dbReference type="EMBL" id="CAE7224863.1"/>
    </source>
</evidence>
<dbReference type="SUPFAM" id="SSF74788">
    <property type="entry name" value="Cullin repeat-like"/>
    <property type="match status" value="1"/>
</dbReference>
<reference evidence="1" key="1">
    <citation type="submission" date="2021-02" db="EMBL/GenBank/DDBJ databases">
        <authorList>
            <person name="Dougan E. K."/>
            <person name="Rhodes N."/>
            <person name="Thang M."/>
            <person name="Chan C."/>
        </authorList>
    </citation>
    <scope>NUCLEOTIDE SEQUENCE</scope>
</reference>
<keyword evidence="2" id="KW-1185">Reference proteome</keyword>
<protein>
    <submittedName>
        <fullName evidence="1">Prg4 protein</fullName>
    </submittedName>
</protein>
<dbReference type="EMBL" id="CAJNDS010000646">
    <property type="protein sequence ID" value="CAE7224863.1"/>
    <property type="molecule type" value="Genomic_DNA"/>
</dbReference>
<dbReference type="Gene3D" id="1.20.1310.10">
    <property type="entry name" value="Cullin Repeats"/>
    <property type="match status" value="1"/>
</dbReference>
<organism evidence="1 2">
    <name type="scientific">Symbiodinium natans</name>
    <dbReference type="NCBI Taxonomy" id="878477"/>
    <lineage>
        <taxon>Eukaryota</taxon>
        <taxon>Sar</taxon>
        <taxon>Alveolata</taxon>
        <taxon>Dinophyceae</taxon>
        <taxon>Suessiales</taxon>
        <taxon>Symbiodiniaceae</taxon>
        <taxon>Symbiodinium</taxon>
    </lineage>
</organism>
<gene>
    <name evidence="1" type="primary">Prg4</name>
    <name evidence="1" type="ORF">SNAT2548_LOCUS8602</name>
</gene>
<proteinExistence type="predicted"/>
<name>A0A812KC46_9DINO</name>
<evidence type="ECO:0000313" key="2">
    <source>
        <dbReference type="Proteomes" id="UP000604046"/>
    </source>
</evidence>
<dbReference type="OrthoDB" id="425884at2759"/>
<accession>A0A812KC46</accession>